<evidence type="ECO:0000259" key="1">
    <source>
        <dbReference type="Pfam" id="PF18631"/>
    </source>
</evidence>
<organism evidence="2 3">
    <name type="scientific">Streptomyces candidus</name>
    <dbReference type="NCBI Taxonomy" id="67283"/>
    <lineage>
        <taxon>Bacteria</taxon>
        <taxon>Bacillati</taxon>
        <taxon>Actinomycetota</taxon>
        <taxon>Actinomycetes</taxon>
        <taxon>Kitasatosporales</taxon>
        <taxon>Streptomycetaceae</taxon>
        <taxon>Streptomyces</taxon>
    </lineage>
</organism>
<keyword evidence="3" id="KW-1185">Reference proteome</keyword>
<dbReference type="Pfam" id="PF18631">
    <property type="entry name" value="Cucumopine_C"/>
    <property type="match status" value="1"/>
</dbReference>
<dbReference type="RefSeq" id="WP_185035376.1">
    <property type="nucleotide sequence ID" value="NZ_BNBN01000012.1"/>
</dbReference>
<dbReference type="AlphaFoldDB" id="A0A7X0HJN3"/>
<evidence type="ECO:0000313" key="2">
    <source>
        <dbReference type="EMBL" id="MBB6438895.1"/>
    </source>
</evidence>
<dbReference type="Proteomes" id="UP000540423">
    <property type="component" value="Unassembled WGS sequence"/>
</dbReference>
<proteinExistence type="predicted"/>
<protein>
    <recommendedName>
        <fullName evidence="1">Cucumopine synthase C-terminal helical bundle domain-containing protein</fullName>
    </recommendedName>
</protein>
<name>A0A7X0HJN3_9ACTN</name>
<reference evidence="2 3" key="1">
    <citation type="submission" date="2020-08" db="EMBL/GenBank/DDBJ databases">
        <title>Genomic Encyclopedia of Type Strains, Phase IV (KMG-IV): sequencing the most valuable type-strain genomes for metagenomic binning, comparative biology and taxonomic classification.</title>
        <authorList>
            <person name="Goeker M."/>
        </authorList>
    </citation>
    <scope>NUCLEOTIDE SEQUENCE [LARGE SCALE GENOMIC DNA]</scope>
    <source>
        <strain evidence="2 3">DSM 40141</strain>
    </source>
</reference>
<gene>
    <name evidence="2" type="ORF">HNQ79_005407</name>
</gene>
<comment type="caution">
    <text evidence="2">The sequence shown here is derived from an EMBL/GenBank/DDBJ whole genome shotgun (WGS) entry which is preliminary data.</text>
</comment>
<feature type="domain" description="Cucumopine synthase C-terminal helical bundle" evidence="1">
    <location>
        <begin position="164"/>
        <end position="300"/>
    </location>
</feature>
<sequence>MTESAGRLVDIAWPDLGITVTAELDGRNPELADILWDSLPYRSLQGHALVAGEHLYHHVPIPKLLHTHASEKVADRRDAPNGTVFCSALQHLGIKYGTLTEPMPAAPVGQIRAEDLPALLEAGQAVWDAVYSTKKEVLVEVRRAGTQGGHSIPRLTAAHSEADLLIQDIYNETERNWLTAPPELADMHQGWIPSRAGTHDTVLPTLLFVNGETRPLGYASYGGLIRAAVADMPMASLHQMTRILVGVPAEFLGYCGLEKLWDFTQRFLDCLDDLDRDDFLAVTSQVALYINLLGAWNLHLFPWDAKDGLRQERTAAPSAQA</sequence>
<dbReference type="EMBL" id="JACHEM010000015">
    <property type="protein sequence ID" value="MBB6438895.1"/>
    <property type="molecule type" value="Genomic_DNA"/>
</dbReference>
<dbReference type="InterPro" id="IPR040602">
    <property type="entry name" value="Cucumopine_C"/>
</dbReference>
<evidence type="ECO:0000313" key="3">
    <source>
        <dbReference type="Proteomes" id="UP000540423"/>
    </source>
</evidence>
<dbReference type="Gene3D" id="2.40.100.20">
    <property type="match status" value="1"/>
</dbReference>
<accession>A0A7X0HJN3</accession>